<evidence type="ECO:0000313" key="2">
    <source>
        <dbReference type="EMBL" id="KIM24909.1"/>
    </source>
</evidence>
<proteinExistence type="predicted"/>
<feature type="domain" description="NAD-dependent epimerase/dehydratase" evidence="1">
    <location>
        <begin position="3"/>
        <end position="211"/>
    </location>
</feature>
<dbReference type="GO" id="GO:0004029">
    <property type="term" value="F:aldehyde dehydrogenase (NAD+) activity"/>
    <property type="evidence" value="ECO:0007669"/>
    <property type="project" value="TreeGrafter"/>
</dbReference>
<dbReference type="Proteomes" id="UP000054097">
    <property type="component" value="Unassembled WGS sequence"/>
</dbReference>
<accession>A0A0C3AY48</accession>
<name>A0A0C3AY48_SERVB</name>
<dbReference type="InterPro" id="IPR001509">
    <property type="entry name" value="Epimerase_deHydtase"/>
</dbReference>
<evidence type="ECO:0000313" key="3">
    <source>
        <dbReference type="Proteomes" id="UP000054097"/>
    </source>
</evidence>
<protein>
    <recommendedName>
        <fullName evidence="1">NAD-dependent epimerase/dehydratase domain-containing protein</fullName>
    </recommendedName>
</protein>
<evidence type="ECO:0000259" key="1">
    <source>
        <dbReference type="Pfam" id="PF01370"/>
    </source>
</evidence>
<dbReference type="OrthoDB" id="10000533at2759"/>
<dbReference type="STRING" id="933852.A0A0C3AY48"/>
<dbReference type="HOGENOM" id="CLU_007383_12_3_1"/>
<dbReference type="PANTHER" id="PTHR48079:SF3">
    <property type="entry name" value="NAD-DEPENDENT EPIMERASE_DEHYDRATASE DOMAIN-CONTAINING PROTEIN"/>
    <property type="match status" value="1"/>
</dbReference>
<gene>
    <name evidence="2" type="ORF">M408DRAFT_228418</name>
</gene>
<dbReference type="SUPFAM" id="SSF51735">
    <property type="entry name" value="NAD(P)-binding Rossmann-fold domains"/>
    <property type="match status" value="1"/>
</dbReference>
<reference evidence="2 3" key="1">
    <citation type="submission" date="2014-04" db="EMBL/GenBank/DDBJ databases">
        <authorList>
            <consortium name="DOE Joint Genome Institute"/>
            <person name="Kuo A."/>
            <person name="Zuccaro A."/>
            <person name="Kohler A."/>
            <person name="Nagy L.G."/>
            <person name="Floudas D."/>
            <person name="Copeland A."/>
            <person name="Barry K.W."/>
            <person name="Cichocki N."/>
            <person name="Veneault-Fourrey C."/>
            <person name="LaButti K."/>
            <person name="Lindquist E.A."/>
            <person name="Lipzen A."/>
            <person name="Lundell T."/>
            <person name="Morin E."/>
            <person name="Murat C."/>
            <person name="Sun H."/>
            <person name="Tunlid A."/>
            <person name="Henrissat B."/>
            <person name="Grigoriev I.V."/>
            <person name="Hibbett D.S."/>
            <person name="Martin F."/>
            <person name="Nordberg H.P."/>
            <person name="Cantor M.N."/>
            <person name="Hua S.X."/>
        </authorList>
    </citation>
    <scope>NUCLEOTIDE SEQUENCE [LARGE SCALE GENOMIC DNA]</scope>
    <source>
        <strain evidence="2 3">MAFF 305830</strain>
    </source>
</reference>
<dbReference type="EMBL" id="KN824319">
    <property type="protein sequence ID" value="KIM24909.1"/>
    <property type="molecule type" value="Genomic_DNA"/>
</dbReference>
<keyword evidence="3" id="KW-1185">Reference proteome</keyword>
<dbReference type="InterPro" id="IPR051783">
    <property type="entry name" value="NAD(P)-dependent_oxidoreduct"/>
</dbReference>
<dbReference type="Pfam" id="PF01370">
    <property type="entry name" value="Epimerase"/>
    <property type="match status" value="1"/>
</dbReference>
<sequence>MKVIIFGASGYVGLPVANALVRNGHVVVGVTRTASKNKLLLANEIIPAVGDIFDPATWSAHLVDADAVISLASGNPEDRRTIFKAIESTAATVRLPGTPKLVFIATSGTWVYGDDRSAIRTESSPLEISKMPLVARWRPAIDKEMVESTILDCIIVRCCMCYGRAGSLWAMLFSQAEKGEISWMGTPGGSYATIHVDDLAELFLLVVEKSHLVRGLVVNAANDRTESVDGILKAFAAHIGIPLDKISYRAPNPKNPVEEALTITTKLRPTLARTLLGWAPRKASMMDGIATYYASYKAVASSN</sequence>
<dbReference type="InterPro" id="IPR036291">
    <property type="entry name" value="NAD(P)-bd_dom_sf"/>
</dbReference>
<dbReference type="AlphaFoldDB" id="A0A0C3AY48"/>
<dbReference type="Gene3D" id="3.40.50.720">
    <property type="entry name" value="NAD(P)-binding Rossmann-like Domain"/>
    <property type="match status" value="1"/>
</dbReference>
<dbReference type="GO" id="GO:0005737">
    <property type="term" value="C:cytoplasm"/>
    <property type="evidence" value="ECO:0007669"/>
    <property type="project" value="TreeGrafter"/>
</dbReference>
<dbReference type="PANTHER" id="PTHR48079">
    <property type="entry name" value="PROTEIN YEEZ"/>
    <property type="match status" value="1"/>
</dbReference>
<reference evidence="3" key="2">
    <citation type="submission" date="2015-01" db="EMBL/GenBank/DDBJ databases">
        <title>Evolutionary Origins and Diversification of the Mycorrhizal Mutualists.</title>
        <authorList>
            <consortium name="DOE Joint Genome Institute"/>
            <consortium name="Mycorrhizal Genomics Consortium"/>
            <person name="Kohler A."/>
            <person name="Kuo A."/>
            <person name="Nagy L.G."/>
            <person name="Floudas D."/>
            <person name="Copeland A."/>
            <person name="Barry K.W."/>
            <person name="Cichocki N."/>
            <person name="Veneault-Fourrey C."/>
            <person name="LaButti K."/>
            <person name="Lindquist E.A."/>
            <person name="Lipzen A."/>
            <person name="Lundell T."/>
            <person name="Morin E."/>
            <person name="Murat C."/>
            <person name="Riley R."/>
            <person name="Ohm R."/>
            <person name="Sun H."/>
            <person name="Tunlid A."/>
            <person name="Henrissat B."/>
            <person name="Grigoriev I.V."/>
            <person name="Hibbett D.S."/>
            <person name="Martin F."/>
        </authorList>
    </citation>
    <scope>NUCLEOTIDE SEQUENCE [LARGE SCALE GENOMIC DNA]</scope>
    <source>
        <strain evidence="3">MAFF 305830</strain>
    </source>
</reference>
<organism evidence="2 3">
    <name type="scientific">Serendipita vermifera MAFF 305830</name>
    <dbReference type="NCBI Taxonomy" id="933852"/>
    <lineage>
        <taxon>Eukaryota</taxon>
        <taxon>Fungi</taxon>
        <taxon>Dikarya</taxon>
        <taxon>Basidiomycota</taxon>
        <taxon>Agaricomycotina</taxon>
        <taxon>Agaricomycetes</taxon>
        <taxon>Sebacinales</taxon>
        <taxon>Serendipitaceae</taxon>
        <taxon>Serendipita</taxon>
    </lineage>
</organism>